<evidence type="ECO:0000256" key="4">
    <source>
        <dbReference type="ARBA" id="ARBA00022475"/>
    </source>
</evidence>
<dbReference type="InterPro" id="IPR018771">
    <property type="entry name" value="PocR_dom"/>
</dbReference>
<dbReference type="InterPro" id="IPR013655">
    <property type="entry name" value="PAS_fold_3"/>
</dbReference>
<dbReference type="GO" id="GO:0000166">
    <property type="term" value="F:nucleotide binding"/>
    <property type="evidence" value="ECO:0007669"/>
    <property type="project" value="UniProtKB-KW"/>
</dbReference>
<keyword evidence="8" id="KW-0812">Transmembrane</keyword>
<dbReference type="PRINTS" id="PR00344">
    <property type="entry name" value="BCTRLSENSOR"/>
</dbReference>
<keyword evidence="13" id="KW-0472">Membrane</keyword>
<dbReference type="SMART" id="SM00086">
    <property type="entry name" value="PAC"/>
    <property type="match status" value="4"/>
</dbReference>
<dbReference type="SMART" id="SM00065">
    <property type="entry name" value="GAF"/>
    <property type="match status" value="1"/>
</dbReference>
<dbReference type="Pfam" id="PF02518">
    <property type="entry name" value="HATPase_c"/>
    <property type="match status" value="1"/>
</dbReference>
<feature type="domain" description="PAS" evidence="16">
    <location>
        <begin position="598"/>
        <end position="670"/>
    </location>
</feature>
<dbReference type="NCBIfam" id="TIGR00229">
    <property type="entry name" value="sensory_box"/>
    <property type="match status" value="2"/>
</dbReference>
<dbReference type="Pfam" id="PF00512">
    <property type="entry name" value="HisKA"/>
    <property type="match status" value="1"/>
</dbReference>
<accession>A0A2U2B5B8</accession>
<dbReference type="Gene3D" id="1.10.287.130">
    <property type="match status" value="1"/>
</dbReference>
<proteinExistence type="predicted"/>
<dbReference type="SMART" id="SM00387">
    <property type="entry name" value="HATPase_c"/>
    <property type="match status" value="1"/>
</dbReference>
<dbReference type="SUPFAM" id="SSF55874">
    <property type="entry name" value="ATPase domain of HSP90 chaperone/DNA topoisomerase II/histidine kinase"/>
    <property type="match status" value="1"/>
</dbReference>
<feature type="domain" description="PAC" evidence="17">
    <location>
        <begin position="943"/>
        <end position="995"/>
    </location>
</feature>
<dbReference type="PANTHER" id="PTHR43304">
    <property type="entry name" value="PHYTOCHROME-LIKE PROTEIN CPH1"/>
    <property type="match status" value="1"/>
</dbReference>
<evidence type="ECO:0000256" key="7">
    <source>
        <dbReference type="ARBA" id="ARBA00022679"/>
    </source>
</evidence>
<feature type="domain" description="PAC" evidence="17">
    <location>
        <begin position="673"/>
        <end position="725"/>
    </location>
</feature>
<evidence type="ECO:0000259" key="16">
    <source>
        <dbReference type="PROSITE" id="PS50112"/>
    </source>
</evidence>
<dbReference type="Gene3D" id="3.30.450.20">
    <property type="entry name" value="PAS domain"/>
    <property type="match status" value="5"/>
</dbReference>
<evidence type="ECO:0000256" key="12">
    <source>
        <dbReference type="ARBA" id="ARBA00022989"/>
    </source>
</evidence>
<dbReference type="RefSeq" id="WP_109265621.1">
    <property type="nucleotide sequence ID" value="NZ_QEWP01000017.1"/>
</dbReference>
<evidence type="ECO:0000256" key="8">
    <source>
        <dbReference type="ARBA" id="ARBA00022692"/>
    </source>
</evidence>
<dbReference type="Pfam" id="PF13426">
    <property type="entry name" value="PAS_9"/>
    <property type="match status" value="1"/>
</dbReference>
<feature type="coiled-coil region" evidence="14">
    <location>
        <begin position="716"/>
        <end position="743"/>
    </location>
</feature>
<organism evidence="18 19">
    <name type="scientific">Marinilabilia rubra</name>
    <dbReference type="NCBI Taxonomy" id="2162893"/>
    <lineage>
        <taxon>Bacteria</taxon>
        <taxon>Pseudomonadati</taxon>
        <taxon>Bacteroidota</taxon>
        <taxon>Bacteroidia</taxon>
        <taxon>Marinilabiliales</taxon>
        <taxon>Marinilabiliaceae</taxon>
        <taxon>Marinilabilia</taxon>
    </lineage>
</organism>
<dbReference type="InterPro" id="IPR003594">
    <property type="entry name" value="HATPase_dom"/>
</dbReference>
<dbReference type="InterPro" id="IPR004358">
    <property type="entry name" value="Sig_transdc_His_kin-like_C"/>
</dbReference>
<sequence>MKTNIRDLIDLNKVSELLEGFNKTTGFVTAILDLEGNVLSKSGWRQICTDFHRVHPETSKRCTFSDTVLADKMKKDKKYHAYTCLNGLTDVVVPLKIKGQHVANLFSGQFFLEKPDVNFFRKQAKDFGFDEKAYMSALSQVPVVSEKKVKTVMDFLLKMTDLISELGVEKAEQSDLNKSLKESREALKESDWKFRALFESGPIGVAYHVMVNDAAGEPVDYYFIDANDAYRELTGVDPRGKLVTEAFPGIKHDPFDWIGVFGKVARTGEAIHFEQFLEPNQRWYDVVGYQYKPDHFVAAFFEITKRKQTEAELAKLSTAVQQSPASIAITDTEGNLEYVNPKFTELTGYSLEEATGQNPRILKSGEQPDEIYTDLWKTISSGKTWRGEFHNKKKNGDLFWESASISPIFDEKGEIINYVKVAEDTTRRKRNQQIQKIIHNISNAVVAGPDLDSFILLVKNELGRIIDTTNFYIALFDEKRDRISLPFHHDQKDRVNSFPAGKTLTNYVIKTGKPLLASKALIKKLIKTGEVELIGHPSEAWLGVPLKSRKKVTGIFAVQSYEDEKAYDQSDVKMLEIISHQISLSLERLRAEENTRNISRRLQLSTESASIGIWELDLKNNVLSWDEQMFELYGMEPGNFEGAYEAWKNGVHPDDKDRADEEVKDAIAGRKDFHTHFRVVWPDGNIRFLEAHALVIRDTQGTPESMIGVNWDITEQKEAENELILAKERAEKSEEKLIEAQKLSQLGSWEYYIKNHAVSWSRELYHIFEFPDDLQPPQFSVQQPFYTKESYAILEKAVHDCVTKGIPYELELAIITTSGALKQIISKGKVKTDPQNKVIGAYGIVMDITARKKLESELIDAKERAEESAMDLKLAQKIANIGNWQYNPLTGVPVWSDLVYEIYERDPEAGPLHIDEYKDIYQPDQYQIFNQAFQNAVNHGIPYNIKLKLKLKKNKTKWIHAICRPDKTITPKGYFLRGTIQDITQAKEAEAELKKAKEKAEESDRLKSAFLANMSHEIRTPMNGILGFTELLKEPQLSGDEKDQFIQIIEKSGNRMLNTINDIINISKIEAGQVEVVKSEVCVNKLLDEEYDFFRREANSKGLDFFYKCSLADDESRIVTDRHKLESVLTNLIKNAIKFTQQGEIEVACTLKENMDNKILVFSVRDTGIGIPSDKIRHIFNRFEQADIEDKTVVEGSGLGLAISKSYVEMLGGSIDVSSTEGVGSTFSFNITCL</sequence>
<evidence type="ECO:0000256" key="3">
    <source>
        <dbReference type="ARBA" id="ARBA00012438"/>
    </source>
</evidence>
<keyword evidence="9" id="KW-0677">Repeat</keyword>
<keyword evidence="14" id="KW-0175">Coiled coil</keyword>
<dbReference type="InterPro" id="IPR003661">
    <property type="entry name" value="HisK_dim/P_dom"/>
</dbReference>
<keyword evidence="10" id="KW-0547">Nucleotide-binding</keyword>
<gene>
    <name evidence="18" type="ORF">DDZ16_16695</name>
</gene>
<comment type="subcellular location">
    <subcellularLocation>
        <location evidence="2">Cell inner membrane</location>
        <topology evidence="2">Multi-pass membrane protein</topology>
    </subcellularLocation>
</comment>
<dbReference type="SMART" id="SM00091">
    <property type="entry name" value="PAS"/>
    <property type="match status" value="2"/>
</dbReference>
<dbReference type="EC" id="2.7.13.3" evidence="3"/>
<evidence type="ECO:0000259" key="15">
    <source>
        <dbReference type="PROSITE" id="PS50109"/>
    </source>
</evidence>
<evidence type="ECO:0000256" key="14">
    <source>
        <dbReference type="SAM" id="Coils"/>
    </source>
</evidence>
<keyword evidence="19" id="KW-1185">Reference proteome</keyword>
<dbReference type="Gene3D" id="2.10.70.100">
    <property type="match status" value="2"/>
</dbReference>
<name>A0A2U2B5B8_9BACT</name>
<comment type="catalytic activity">
    <reaction evidence="1">
        <text>ATP + protein L-histidine = ADP + protein N-phospho-L-histidine.</text>
        <dbReference type="EC" id="2.7.13.3"/>
    </reaction>
</comment>
<protein>
    <recommendedName>
        <fullName evidence="3">histidine kinase</fullName>
        <ecNumber evidence="3">2.7.13.3</ecNumber>
    </recommendedName>
</protein>
<dbReference type="FunFam" id="3.30.565.10:FF:000010">
    <property type="entry name" value="Sensor histidine kinase RcsC"/>
    <property type="match status" value="1"/>
</dbReference>
<keyword evidence="6" id="KW-0597">Phosphoprotein</keyword>
<dbReference type="OrthoDB" id="9796457at2"/>
<dbReference type="InterPro" id="IPR001610">
    <property type="entry name" value="PAC"/>
</dbReference>
<dbReference type="Pfam" id="PF13185">
    <property type="entry name" value="GAF_2"/>
    <property type="match status" value="1"/>
</dbReference>
<dbReference type="InterPro" id="IPR000700">
    <property type="entry name" value="PAS-assoc_C"/>
</dbReference>
<comment type="caution">
    <text evidence="18">The sequence shown here is derived from an EMBL/GenBank/DDBJ whole genome shotgun (WGS) entry which is preliminary data.</text>
</comment>
<dbReference type="InterPro" id="IPR036890">
    <property type="entry name" value="HATPase_C_sf"/>
</dbReference>
<dbReference type="InterPro" id="IPR000014">
    <property type="entry name" value="PAS"/>
</dbReference>
<dbReference type="InterPro" id="IPR005467">
    <property type="entry name" value="His_kinase_dom"/>
</dbReference>
<evidence type="ECO:0000256" key="1">
    <source>
        <dbReference type="ARBA" id="ARBA00000085"/>
    </source>
</evidence>
<dbReference type="AlphaFoldDB" id="A0A2U2B5B8"/>
<dbReference type="CDD" id="cd16922">
    <property type="entry name" value="HATPase_EvgS-ArcB-TorS-like"/>
    <property type="match status" value="1"/>
</dbReference>
<keyword evidence="5" id="KW-0997">Cell inner membrane</keyword>
<dbReference type="SUPFAM" id="SSF47384">
    <property type="entry name" value="Homodimeric domain of signal transducing histidine kinase"/>
    <property type="match status" value="1"/>
</dbReference>
<keyword evidence="11" id="KW-0418">Kinase</keyword>
<evidence type="ECO:0000256" key="9">
    <source>
        <dbReference type="ARBA" id="ARBA00022737"/>
    </source>
</evidence>
<dbReference type="InterPro" id="IPR052162">
    <property type="entry name" value="Sensor_kinase/Photoreceptor"/>
</dbReference>
<reference evidence="18 19" key="1">
    <citation type="submission" date="2018-05" db="EMBL/GenBank/DDBJ databases">
        <title>Marinilabilia rubrum sp. nov., isolated from saltern sediment.</title>
        <authorList>
            <person name="Zhang R."/>
        </authorList>
    </citation>
    <scope>NUCLEOTIDE SEQUENCE [LARGE SCALE GENOMIC DNA]</scope>
    <source>
        <strain evidence="18 19">WTE16</strain>
    </source>
</reference>
<dbReference type="PROSITE" id="PS50113">
    <property type="entry name" value="PAC"/>
    <property type="match status" value="4"/>
</dbReference>
<dbReference type="InterPro" id="IPR036097">
    <property type="entry name" value="HisK_dim/P_sf"/>
</dbReference>
<dbReference type="InterPro" id="IPR003018">
    <property type="entry name" value="GAF"/>
</dbReference>
<feature type="domain" description="Histidine kinase" evidence="15">
    <location>
        <begin position="1013"/>
        <end position="1234"/>
    </location>
</feature>
<keyword evidence="12" id="KW-1133">Transmembrane helix</keyword>
<evidence type="ECO:0000256" key="6">
    <source>
        <dbReference type="ARBA" id="ARBA00022553"/>
    </source>
</evidence>
<feature type="domain" description="PAS" evidence="16">
    <location>
        <begin position="312"/>
        <end position="358"/>
    </location>
</feature>
<evidence type="ECO:0000256" key="2">
    <source>
        <dbReference type="ARBA" id="ARBA00004429"/>
    </source>
</evidence>
<feature type="domain" description="PAC" evidence="17">
    <location>
        <begin position="385"/>
        <end position="437"/>
    </location>
</feature>
<dbReference type="PROSITE" id="PS50112">
    <property type="entry name" value="PAS"/>
    <property type="match status" value="2"/>
</dbReference>
<evidence type="ECO:0000256" key="11">
    <source>
        <dbReference type="ARBA" id="ARBA00022777"/>
    </source>
</evidence>
<dbReference type="InterPro" id="IPR035965">
    <property type="entry name" value="PAS-like_dom_sf"/>
</dbReference>
<dbReference type="EMBL" id="QEWP01000017">
    <property type="protein sequence ID" value="PWD98270.1"/>
    <property type="molecule type" value="Genomic_DNA"/>
</dbReference>
<dbReference type="FunFam" id="2.10.70.100:FF:000001">
    <property type="entry name" value="Sensory transduction histidine kinase"/>
    <property type="match status" value="1"/>
</dbReference>
<dbReference type="SUPFAM" id="SSF55785">
    <property type="entry name" value="PYP-like sensor domain (PAS domain)"/>
    <property type="match status" value="5"/>
</dbReference>
<dbReference type="CDD" id="cd00130">
    <property type="entry name" value="PAS"/>
    <property type="match status" value="2"/>
</dbReference>
<dbReference type="PANTHER" id="PTHR43304:SF1">
    <property type="entry name" value="PAC DOMAIN-CONTAINING PROTEIN"/>
    <property type="match status" value="1"/>
</dbReference>
<dbReference type="Proteomes" id="UP000244956">
    <property type="component" value="Unassembled WGS sequence"/>
</dbReference>
<dbReference type="GO" id="GO:0000155">
    <property type="term" value="F:phosphorelay sensor kinase activity"/>
    <property type="evidence" value="ECO:0007669"/>
    <property type="project" value="InterPro"/>
</dbReference>
<keyword evidence="7" id="KW-0808">Transferase</keyword>
<dbReference type="SUPFAM" id="SSF55781">
    <property type="entry name" value="GAF domain-like"/>
    <property type="match status" value="1"/>
</dbReference>
<dbReference type="Gene3D" id="3.30.565.10">
    <property type="entry name" value="Histidine kinase-like ATPase, C-terminal domain"/>
    <property type="match status" value="1"/>
</dbReference>
<evidence type="ECO:0000256" key="5">
    <source>
        <dbReference type="ARBA" id="ARBA00022519"/>
    </source>
</evidence>
<evidence type="ECO:0000313" key="19">
    <source>
        <dbReference type="Proteomes" id="UP000244956"/>
    </source>
</evidence>
<dbReference type="Pfam" id="PF13188">
    <property type="entry name" value="PAS_8"/>
    <property type="match status" value="1"/>
</dbReference>
<evidence type="ECO:0000259" key="17">
    <source>
        <dbReference type="PROSITE" id="PS50113"/>
    </source>
</evidence>
<evidence type="ECO:0000256" key="13">
    <source>
        <dbReference type="ARBA" id="ARBA00023136"/>
    </source>
</evidence>
<dbReference type="CDD" id="cd00082">
    <property type="entry name" value="HisKA"/>
    <property type="match status" value="1"/>
</dbReference>
<dbReference type="SMART" id="SM00388">
    <property type="entry name" value="HisKA"/>
    <property type="match status" value="1"/>
</dbReference>
<keyword evidence="4" id="KW-1003">Cell membrane</keyword>
<dbReference type="PROSITE" id="PS50109">
    <property type="entry name" value="HIS_KIN"/>
    <property type="match status" value="1"/>
</dbReference>
<dbReference type="InterPro" id="IPR029016">
    <property type="entry name" value="GAF-like_dom_sf"/>
</dbReference>
<evidence type="ECO:0000313" key="18">
    <source>
        <dbReference type="EMBL" id="PWD98270.1"/>
    </source>
</evidence>
<dbReference type="Pfam" id="PF08447">
    <property type="entry name" value="PAS_3"/>
    <property type="match status" value="1"/>
</dbReference>
<evidence type="ECO:0000256" key="10">
    <source>
        <dbReference type="ARBA" id="ARBA00022741"/>
    </source>
</evidence>
<dbReference type="Gene3D" id="3.30.450.40">
    <property type="match status" value="1"/>
</dbReference>
<dbReference type="GO" id="GO:0005886">
    <property type="term" value="C:plasma membrane"/>
    <property type="evidence" value="ECO:0007669"/>
    <property type="project" value="UniProtKB-SubCell"/>
</dbReference>
<feature type="domain" description="PAC" evidence="17">
    <location>
        <begin position="808"/>
        <end position="860"/>
    </location>
</feature>
<dbReference type="Pfam" id="PF10114">
    <property type="entry name" value="PocR"/>
    <property type="match status" value="1"/>
</dbReference>